<dbReference type="AlphaFoldDB" id="A0A2Y9ADE9"/>
<evidence type="ECO:0000313" key="2">
    <source>
        <dbReference type="EMBL" id="PWJ20878.1"/>
    </source>
</evidence>
<feature type="domain" description="MaoC-like" evidence="1">
    <location>
        <begin position="24"/>
        <end position="80"/>
    </location>
</feature>
<dbReference type="EMBL" id="QGDJ01000002">
    <property type="protein sequence ID" value="PWJ20878.1"/>
    <property type="molecule type" value="Genomic_DNA"/>
</dbReference>
<evidence type="ECO:0000259" key="1">
    <source>
        <dbReference type="Pfam" id="PF01575"/>
    </source>
</evidence>
<dbReference type="InterPro" id="IPR029069">
    <property type="entry name" value="HotDog_dom_sf"/>
</dbReference>
<sequence length="116" mass="12319">MKLAPGDDAWDDLPVGAWWRSGRRIVTAADIDAFADFSGDRFAIHMDDAAAGAMGVRGGVAHGLLVLSLVDGLKNAAPVQMRAVVSLGWEWSFPQRADEGLAAGHDLVPVGLVRLR</sequence>
<dbReference type="Proteomes" id="UP000251571">
    <property type="component" value="Unassembled WGS sequence"/>
</dbReference>
<reference evidence="3 5" key="1">
    <citation type="submission" date="2016-10" db="EMBL/GenBank/DDBJ databases">
        <authorList>
            <person name="Cai Z."/>
        </authorList>
    </citation>
    <scope>NUCLEOTIDE SEQUENCE [LARGE SCALE GENOMIC DNA]</scope>
    <source>
        <strain evidence="3 5">DSM 25227</strain>
    </source>
</reference>
<proteinExistence type="predicted"/>
<dbReference type="Gene3D" id="3.10.129.10">
    <property type="entry name" value="Hotdog Thioesterase"/>
    <property type="match status" value="1"/>
</dbReference>
<accession>A0A2Y9ADE9</accession>
<keyword evidence="4" id="KW-1185">Reference proteome</keyword>
<dbReference type="Proteomes" id="UP000245839">
    <property type="component" value="Unassembled WGS sequence"/>
</dbReference>
<evidence type="ECO:0000313" key="5">
    <source>
        <dbReference type="Proteomes" id="UP000251571"/>
    </source>
</evidence>
<evidence type="ECO:0000313" key="3">
    <source>
        <dbReference type="EMBL" id="SSA41288.1"/>
    </source>
</evidence>
<organism evidence="3 5">
    <name type="scientific">Jannaschia seohaensis</name>
    <dbReference type="NCBI Taxonomy" id="475081"/>
    <lineage>
        <taxon>Bacteria</taxon>
        <taxon>Pseudomonadati</taxon>
        <taxon>Pseudomonadota</taxon>
        <taxon>Alphaproteobacteria</taxon>
        <taxon>Rhodobacterales</taxon>
        <taxon>Roseobacteraceae</taxon>
        <taxon>Jannaschia</taxon>
    </lineage>
</organism>
<dbReference type="RefSeq" id="WP_170125303.1">
    <property type="nucleotide sequence ID" value="NZ_QGDJ01000002.1"/>
</dbReference>
<protein>
    <submittedName>
        <fullName evidence="2">MaoC dehydratase-like protein</fullName>
    </submittedName>
    <submittedName>
        <fullName evidence="3">MaoC like domain-containing protein</fullName>
    </submittedName>
</protein>
<gene>
    <name evidence="2" type="ORF">BCF38_102124</name>
    <name evidence="3" type="ORF">SAMN05421539_102124</name>
</gene>
<dbReference type="Pfam" id="PF01575">
    <property type="entry name" value="MaoC_dehydratas"/>
    <property type="match status" value="1"/>
</dbReference>
<dbReference type="EMBL" id="UETC01000002">
    <property type="protein sequence ID" value="SSA41288.1"/>
    <property type="molecule type" value="Genomic_DNA"/>
</dbReference>
<name>A0A2Y9ADE9_9RHOB</name>
<dbReference type="SUPFAM" id="SSF54637">
    <property type="entry name" value="Thioesterase/thiol ester dehydrase-isomerase"/>
    <property type="match status" value="1"/>
</dbReference>
<evidence type="ECO:0000313" key="4">
    <source>
        <dbReference type="Proteomes" id="UP000245839"/>
    </source>
</evidence>
<reference evidence="2 4" key="2">
    <citation type="submission" date="2018-03" db="EMBL/GenBank/DDBJ databases">
        <title>Genomic Encyclopedia of Archaeal and Bacterial Type Strains, Phase II (KMG-II): from individual species to whole genera.</title>
        <authorList>
            <person name="Goeker M."/>
        </authorList>
    </citation>
    <scope>NUCLEOTIDE SEQUENCE [LARGE SCALE GENOMIC DNA]</scope>
    <source>
        <strain evidence="2 4">DSM 25227</strain>
    </source>
</reference>
<dbReference type="InterPro" id="IPR002539">
    <property type="entry name" value="MaoC-like_dom"/>
</dbReference>